<comment type="caution">
    <text evidence="2">The sequence shown here is derived from an EMBL/GenBank/DDBJ whole genome shotgun (WGS) entry which is preliminary data.</text>
</comment>
<protein>
    <recommendedName>
        <fullName evidence="1">AraC effector-binding domain-containing protein</fullName>
    </recommendedName>
</protein>
<dbReference type="InterPro" id="IPR011256">
    <property type="entry name" value="Reg_factor_effector_dom_sf"/>
</dbReference>
<accession>A0A2H6CTU5</accession>
<dbReference type="AlphaFoldDB" id="A0A2H6CTU5"/>
<proteinExistence type="predicted"/>
<dbReference type="Proteomes" id="UP000236214">
    <property type="component" value="Unassembled WGS sequence"/>
</dbReference>
<sequence>MKDNFVSAPKTVFLFNLNKLDTYVIPLIFAQFSKIRYNKEKKKEGDDYLELGEVIQTAKPAFVVLGKEGQGPAEDGTNWVSELWKAVYQDLDELNTFIDKEAEEADLWGLMSDSKNWLEPWQEQGKYLAGIELPADIQVPEGWQSWEMPAMEYLVVKTDAPNLELMTQKMFEEILPGEDYQLVGAIQEHYLPKFAAGEVELYFPVKFL</sequence>
<evidence type="ECO:0000313" key="3">
    <source>
        <dbReference type="Proteomes" id="UP000236214"/>
    </source>
</evidence>
<evidence type="ECO:0000313" key="2">
    <source>
        <dbReference type="EMBL" id="GBD68407.1"/>
    </source>
</evidence>
<organism evidence="2 3">
    <name type="scientific">Tetragenococcus halophilus subsp. halophilus</name>
    <dbReference type="NCBI Taxonomy" id="1513897"/>
    <lineage>
        <taxon>Bacteria</taxon>
        <taxon>Bacillati</taxon>
        <taxon>Bacillota</taxon>
        <taxon>Bacilli</taxon>
        <taxon>Lactobacillales</taxon>
        <taxon>Enterococcaceae</taxon>
        <taxon>Tetragenococcus</taxon>
    </lineage>
</organism>
<dbReference type="EMBL" id="BDEC01000045">
    <property type="protein sequence ID" value="GBD68407.1"/>
    <property type="molecule type" value="Genomic_DNA"/>
</dbReference>
<reference evidence="2 3" key="1">
    <citation type="submission" date="2016-05" db="EMBL/GenBank/DDBJ databases">
        <title>Whole genome sequencing of Tetragenococcus halophilus subsp. halophilus NISL 7118.</title>
        <authorList>
            <person name="Shiwa Y."/>
            <person name="Nishimura I."/>
            <person name="Yoshikawa H."/>
            <person name="Koyama Y."/>
            <person name="Oguma T."/>
        </authorList>
    </citation>
    <scope>NUCLEOTIDE SEQUENCE [LARGE SCALE GENOMIC DNA]</scope>
    <source>
        <strain evidence="2 3">NISL 7118</strain>
    </source>
</reference>
<name>A0A2H6CTU5_TETHA</name>
<dbReference type="SMART" id="SM00871">
    <property type="entry name" value="AraC_E_bind"/>
    <property type="match status" value="1"/>
</dbReference>
<feature type="domain" description="AraC effector-binding" evidence="1">
    <location>
        <begin position="52"/>
        <end position="206"/>
    </location>
</feature>
<dbReference type="InterPro" id="IPR010499">
    <property type="entry name" value="AraC_E-bd"/>
</dbReference>
<dbReference type="Gene3D" id="3.20.80.10">
    <property type="entry name" value="Regulatory factor, effector binding domain"/>
    <property type="match status" value="1"/>
</dbReference>
<dbReference type="Pfam" id="PF06445">
    <property type="entry name" value="GyrI-like"/>
    <property type="match status" value="1"/>
</dbReference>
<keyword evidence="3" id="KW-1185">Reference proteome</keyword>
<gene>
    <name evidence="2" type="ORF">TEHN7118_1213</name>
</gene>
<dbReference type="SUPFAM" id="SSF55136">
    <property type="entry name" value="Probable bacterial effector-binding domain"/>
    <property type="match status" value="1"/>
</dbReference>
<dbReference type="InterPro" id="IPR029442">
    <property type="entry name" value="GyrI-like"/>
</dbReference>
<evidence type="ECO:0000259" key="1">
    <source>
        <dbReference type="SMART" id="SM00871"/>
    </source>
</evidence>